<feature type="region of interest" description="Disordered" evidence="3">
    <location>
        <begin position="65"/>
        <end position="84"/>
    </location>
</feature>
<feature type="domain" description="ABC1 atypical kinase-like" evidence="4">
    <location>
        <begin position="384"/>
        <end position="631"/>
    </location>
</feature>
<dbReference type="SUPFAM" id="SSF56112">
    <property type="entry name" value="Protein kinase-like (PK-like)"/>
    <property type="match status" value="1"/>
</dbReference>
<name>W7TCN3_9STRA</name>
<dbReference type="PANTHER" id="PTHR43173:SF19">
    <property type="entry name" value="AARF DOMAIN-CONTAINING PROTEIN KINASE 1"/>
    <property type="match status" value="1"/>
</dbReference>
<dbReference type="InterPro" id="IPR011009">
    <property type="entry name" value="Kinase-like_dom_sf"/>
</dbReference>
<evidence type="ECO:0000259" key="4">
    <source>
        <dbReference type="Pfam" id="PF03109"/>
    </source>
</evidence>
<protein>
    <submittedName>
        <fullName evidence="5">Abc1 protein</fullName>
    </submittedName>
</protein>
<dbReference type="OrthoDB" id="427480at2759"/>
<evidence type="ECO:0000256" key="2">
    <source>
        <dbReference type="SAM" id="Coils"/>
    </source>
</evidence>
<dbReference type="Proteomes" id="UP000019335">
    <property type="component" value="Unassembled WGS sequence"/>
</dbReference>
<evidence type="ECO:0000313" key="6">
    <source>
        <dbReference type="Proteomes" id="UP000019335"/>
    </source>
</evidence>
<accession>W7TCN3</accession>
<dbReference type="PANTHER" id="PTHR43173">
    <property type="entry name" value="ABC1 FAMILY PROTEIN"/>
    <property type="match status" value="1"/>
</dbReference>
<keyword evidence="2" id="KW-0175">Coiled coil</keyword>
<proteinExistence type="inferred from homology"/>
<evidence type="ECO:0000313" key="5">
    <source>
        <dbReference type="EMBL" id="EWM21313.1"/>
    </source>
</evidence>
<feature type="compositionally biased region" description="Low complexity" evidence="3">
    <location>
        <begin position="65"/>
        <end position="81"/>
    </location>
</feature>
<feature type="compositionally biased region" description="Pro residues" evidence="3">
    <location>
        <begin position="133"/>
        <end position="142"/>
    </location>
</feature>
<keyword evidence="6" id="KW-1185">Reference proteome</keyword>
<dbReference type="Pfam" id="PF03109">
    <property type="entry name" value="ABC1"/>
    <property type="match status" value="1"/>
</dbReference>
<dbReference type="GO" id="GO:0007005">
    <property type="term" value="P:mitochondrion organization"/>
    <property type="evidence" value="ECO:0007669"/>
    <property type="project" value="TreeGrafter"/>
</dbReference>
<comment type="similarity">
    <text evidence="1">Belongs to the protein kinase superfamily. ADCK protein kinase family.</text>
</comment>
<dbReference type="InterPro" id="IPR004147">
    <property type="entry name" value="ABC1_dom"/>
</dbReference>
<dbReference type="InterPro" id="IPR045307">
    <property type="entry name" value="ADCK1_dom"/>
</dbReference>
<feature type="region of interest" description="Disordered" evidence="3">
    <location>
        <begin position="92"/>
        <end position="146"/>
    </location>
</feature>
<dbReference type="GO" id="GO:0055088">
    <property type="term" value="P:lipid homeostasis"/>
    <property type="evidence" value="ECO:0007669"/>
    <property type="project" value="TreeGrafter"/>
</dbReference>
<dbReference type="GO" id="GO:0005743">
    <property type="term" value="C:mitochondrial inner membrane"/>
    <property type="evidence" value="ECO:0007669"/>
    <property type="project" value="TreeGrafter"/>
</dbReference>
<feature type="compositionally biased region" description="Low complexity" evidence="3">
    <location>
        <begin position="117"/>
        <end position="132"/>
    </location>
</feature>
<sequence>MARVSLLFFQPTRAGGRRAAMVHFQHPLSRHWARRTRFSSSLLAGHRRIGQYKRPLPVRPSYCSPSLLPSSSSPSSIPSAPVKQASLGHRLARLPPDRPDHFRQFSLQRPSPPPPSLRSRGPLNASPFSSSPSTPPSSPPPTTSSSFASSHPVFVRLAGGTALLLLGGTSFVWVYPESIGMDSDTTAWELSQAVLRGLRLGKTVVLIVADYKLFSSGLTGGTWWGKEEQLSAAAETSLRAAEEEMQAAQHDYERLSLAVRRLEEAGEREGGTLGGQARGWRAWWAWWRRGPAAARERERRAAKEALEKSTKQARQRLLTAAARLSRVEEHAKGVSQKGKVYQRMADRLLELCQLNLGCYIKIGQHLSNLDYLLPREITDTLKVLLNRAPVSSYPDVRAVIKEELGAPPEELWASFDPTPIASASLAQVHLATDASGRKLAVKVQHRGLRELSRGDVAAVSFFVNAVAAAFPEFSYKWISDELAPQLPKELDFVNEALNAERADAFFQRHRTDVVVPEIVWAQTRPRVLTMAFEEGVCATDVPALRERGLPLDKVAHLISSVFCEQVFSSGFAHCDPHPANVLIRGGHKGDPRAPVLVLLDHGLYKELPDQLRLDYASLWKALVLKDLPGVKYYCQKLNAGRMYSLLAAILTSRSWDDITSPDLGSLQTPSSKEDKTLIRSYAQRYYFEIVDILNSVPREMLLLLKMNDCLRHIDRALGAPVDSSLVTAEESVKALLREELKKPGRWGRKASAWWDFLKCEMRIKTYLSWLRLQQWRTPSSTGECEEWGKEVESKGGVIV</sequence>
<evidence type="ECO:0000256" key="3">
    <source>
        <dbReference type="SAM" id="MobiDB-lite"/>
    </source>
</evidence>
<reference evidence="5 6" key="1">
    <citation type="journal article" date="2014" name="Mol. Plant">
        <title>Chromosome Scale Genome Assembly and Transcriptome Profiling of Nannochloropsis gaditana in Nitrogen Depletion.</title>
        <authorList>
            <person name="Corteggiani Carpinelli E."/>
            <person name="Telatin A."/>
            <person name="Vitulo N."/>
            <person name="Forcato C."/>
            <person name="D'Angelo M."/>
            <person name="Schiavon R."/>
            <person name="Vezzi A."/>
            <person name="Giacometti G.M."/>
            <person name="Morosinotto T."/>
            <person name="Valle G."/>
        </authorList>
    </citation>
    <scope>NUCLEOTIDE SEQUENCE [LARGE SCALE GENOMIC DNA]</scope>
    <source>
        <strain evidence="5 6">B-31</strain>
    </source>
</reference>
<evidence type="ECO:0000256" key="1">
    <source>
        <dbReference type="ARBA" id="ARBA00009670"/>
    </source>
</evidence>
<organism evidence="5 6">
    <name type="scientific">Nannochloropsis gaditana</name>
    <dbReference type="NCBI Taxonomy" id="72520"/>
    <lineage>
        <taxon>Eukaryota</taxon>
        <taxon>Sar</taxon>
        <taxon>Stramenopiles</taxon>
        <taxon>Ochrophyta</taxon>
        <taxon>Eustigmatophyceae</taxon>
        <taxon>Eustigmatales</taxon>
        <taxon>Monodopsidaceae</taxon>
        <taxon>Nannochloropsis</taxon>
    </lineage>
</organism>
<dbReference type="EMBL" id="AZIL01002515">
    <property type="protein sequence ID" value="EWM21313.1"/>
    <property type="molecule type" value="Genomic_DNA"/>
</dbReference>
<dbReference type="AlphaFoldDB" id="W7TCN3"/>
<feature type="coiled-coil region" evidence="2">
    <location>
        <begin position="231"/>
        <end position="265"/>
    </location>
</feature>
<dbReference type="InterPro" id="IPR051130">
    <property type="entry name" value="Mito_struct-func_regulator"/>
</dbReference>
<comment type="caution">
    <text evidence="5">The sequence shown here is derived from an EMBL/GenBank/DDBJ whole genome shotgun (WGS) entry which is preliminary data.</text>
</comment>
<gene>
    <name evidence="5" type="ORF">Naga_100233g5</name>
</gene>
<dbReference type="CDD" id="cd13969">
    <property type="entry name" value="ADCK1-like"/>
    <property type="match status" value="1"/>
</dbReference>